<dbReference type="InterPro" id="IPR036850">
    <property type="entry name" value="NDK-like_dom_sf"/>
</dbReference>
<comment type="cofactor">
    <cofactor evidence="1 15">
        <name>Mg(2+)</name>
        <dbReference type="ChEBI" id="CHEBI:18420"/>
    </cofactor>
</comment>
<evidence type="ECO:0000256" key="14">
    <source>
        <dbReference type="ARBA" id="ARBA00023080"/>
    </source>
</evidence>
<dbReference type="GO" id="GO:0006241">
    <property type="term" value="P:CTP biosynthetic process"/>
    <property type="evidence" value="ECO:0007669"/>
    <property type="project" value="UniProtKB-UniRule"/>
</dbReference>
<dbReference type="GO" id="GO:0046872">
    <property type="term" value="F:metal ion binding"/>
    <property type="evidence" value="ECO:0007669"/>
    <property type="project" value="UniProtKB-KW"/>
</dbReference>
<evidence type="ECO:0000256" key="1">
    <source>
        <dbReference type="ARBA" id="ARBA00001946"/>
    </source>
</evidence>
<dbReference type="OrthoDB" id="9801161at2"/>
<evidence type="ECO:0000256" key="7">
    <source>
        <dbReference type="ARBA" id="ARBA00022553"/>
    </source>
</evidence>
<dbReference type="GO" id="GO:0006183">
    <property type="term" value="P:GTP biosynthetic process"/>
    <property type="evidence" value="ECO:0007669"/>
    <property type="project" value="UniProtKB-UniRule"/>
</dbReference>
<comment type="similarity">
    <text evidence="3 15 16 17">Belongs to the NDK family.</text>
</comment>
<feature type="binding site" evidence="15 16">
    <location>
        <position position="87"/>
    </location>
    <ligand>
        <name>ATP</name>
        <dbReference type="ChEBI" id="CHEBI:30616"/>
    </ligand>
</feature>
<organism evidence="20 21">
    <name type="scientific">Methylophaga sulfidovorans</name>
    <dbReference type="NCBI Taxonomy" id="45496"/>
    <lineage>
        <taxon>Bacteria</taxon>
        <taxon>Pseudomonadati</taxon>
        <taxon>Pseudomonadota</taxon>
        <taxon>Gammaproteobacteria</taxon>
        <taxon>Thiotrichales</taxon>
        <taxon>Piscirickettsiaceae</taxon>
        <taxon>Methylophaga</taxon>
    </lineage>
</organism>
<dbReference type="GO" id="GO:0005524">
    <property type="term" value="F:ATP binding"/>
    <property type="evidence" value="ECO:0007669"/>
    <property type="project" value="UniProtKB-UniRule"/>
</dbReference>
<evidence type="ECO:0000256" key="15">
    <source>
        <dbReference type="HAMAP-Rule" id="MF_00451"/>
    </source>
</evidence>
<dbReference type="Pfam" id="PF00334">
    <property type="entry name" value="NDK"/>
    <property type="match status" value="1"/>
</dbReference>
<dbReference type="NCBIfam" id="NF001908">
    <property type="entry name" value="PRK00668.1"/>
    <property type="match status" value="1"/>
</dbReference>
<dbReference type="AlphaFoldDB" id="A0A1I4BJ34"/>
<keyword evidence="12 15" id="KW-0067">ATP-binding</keyword>
<feature type="binding site" evidence="15 16">
    <location>
        <position position="104"/>
    </location>
    <ligand>
        <name>ATP</name>
        <dbReference type="ChEBI" id="CHEBI:30616"/>
    </ligand>
</feature>
<dbReference type="EC" id="2.7.4.6" evidence="4 15"/>
<comment type="function">
    <text evidence="15">Major role in the synthesis of nucleoside triphosphates other than ATP. The ATP gamma phosphate is transferred to the NDP beta phosphate via a ping-pong mechanism, using a phosphorylated active-site intermediate.</text>
</comment>
<dbReference type="EMBL" id="FOSH01000019">
    <property type="protein sequence ID" value="SFK67951.1"/>
    <property type="molecule type" value="Genomic_DNA"/>
</dbReference>
<evidence type="ECO:0000259" key="19">
    <source>
        <dbReference type="SMART" id="SM00562"/>
    </source>
</evidence>
<evidence type="ECO:0000256" key="8">
    <source>
        <dbReference type="ARBA" id="ARBA00022679"/>
    </source>
</evidence>
<evidence type="ECO:0000256" key="13">
    <source>
        <dbReference type="ARBA" id="ARBA00022842"/>
    </source>
</evidence>
<name>A0A1I4BJ34_9GAMM</name>
<dbReference type="PRINTS" id="PR01243">
    <property type="entry name" value="NUCDPKINASE"/>
</dbReference>
<evidence type="ECO:0000256" key="4">
    <source>
        <dbReference type="ARBA" id="ARBA00012966"/>
    </source>
</evidence>
<dbReference type="PROSITE" id="PS51374">
    <property type="entry name" value="NDPK_LIKE"/>
    <property type="match status" value="1"/>
</dbReference>
<evidence type="ECO:0000256" key="2">
    <source>
        <dbReference type="ARBA" id="ARBA00004496"/>
    </source>
</evidence>
<keyword evidence="8 15" id="KW-0808">Transferase</keyword>
<dbReference type="InterPro" id="IPR023005">
    <property type="entry name" value="Nucleoside_diP_kinase_AS"/>
</dbReference>
<gene>
    <name evidence="15" type="primary">ndk</name>
    <name evidence="20" type="ORF">SAMN04488079_11916</name>
</gene>
<keyword evidence="9 15" id="KW-0479">Metal-binding</keyword>
<keyword evidence="10 15" id="KW-0547">Nucleotide-binding</keyword>
<reference evidence="21" key="1">
    <citation type="submission" date="2016-10" db="EMBL/GenBank/DDBJ databases">
        <authorList>
            <person name="Varghese N."/>
            <person name="Submissions S."/>
        </authorList>
    </citation>
    <scope>NUCLEOTIDE SEQUENCE [LARGE SCALE GENOMIC DNA]</scope>
    <source>
        <strain evidence="21">DSM 11578</strain>
    </source>
</reference>
<feature type="binding site" evidence="15 16">
    <location>
        <position position="59"/>
    </location>
    <ligand>
        <name>ATP</name>
        <dbReference type="ChEBI" id="CHEBI:30616"/>
    </ligand>
</feature>
<evidence type="ECO:0000256" key="18">
    <source>
        <dbReference type="RuleBase" id="RU004013"/>
    </source>
</evidence>
<comment type="subcellular location">
    <subcellularLocation>
        <location evidence="2 15">Cytoplasm</location>
    </subcellularLocation>
</comment>
<feature type="domain" description="Nucleoside diphosphate kinase-like" evidence="19">
    <location>
        <begin position="3"/>
        <end position="140"/>
    </location>
</feature>
<dbReference type="PROSITE" id="PS00469">
    <property type="entry name" value="NDPK"/>
    <property type="match status" value="1"/>
</dbReference>
<dbReference type="InterPro" id="IPR001564">
    <property type="entry name" value="Nucleoside_diP_kinase"/>
</dbReference>
<proteinExistence type="inferred from homology"/>
<dbReference type="GO" id="GO:0006228">
    <property type="term" value="P:UTP biosynthetic process"/>
    <property type="evidence" value="ECO:0007669"/>
    <property type="project" value="UniProtKB-UniRule"/>
</dbReference>
<evidence type="ECO:0000256" key="16">
    <source>
        <dbReference type="PROSITE-ProRule" id="PRU00706"/>
    </source>
</evidence>
<dbReference type="STRING" id="45496.SAMN04488079_11916"/>
<evidence type="ECO:0000256" key="10">
    <source>
        <dbReference type="ARBA" id="ARBA00022741"/>
    </source>
</evidence>
<feature type="binding site" evidence="15 16">
    <location>
        <position position="11"/>
    </location>
    <ligand>
        <name>ATP</name>
        <dbReference type="ChEBI" id="CHEBI:30616"/>
    </ligand>
</feature>
<keyword evidence="14 15" id="KW-0546">Nucleotide metabolism</keyword>
<comment type="subunit">
    <text evidence="15">Homotetramer.</text>
</comment>
<dbReference type="SMART" id="SM00562">
    <property type="entry name" value="NDK"/>
    <property type="match status" value="1"/>
</dbReference>
<dbReference type="FunFam" id="3.30.70.141:FF:000001">
    <property type="entry name" value="Nucleoside diphosphate kinase"/>
    <property type="match status" value="1"/>
</dbReference>
<dbReference type="PANTHER" id="PTHR11349">
    <property type="entry name" value="NUCLEOSIDE DIPHOSPHATE KINASE"/>
    <property type="match status" value="1"/>
</dbReference>
<dbReference type="GO" id="GO:0004550">
    <property type="term" value="F:nucleoside diphosphate kinase activity"/>
    <property type="evidence" value="ECO:0007669"/>
    <property type="project" value="UniProtKB-UniRule"/>
</dbReference>
<evidence type="ECO:0000256" key="12">
    <source>
        <dbReference type="ARBA" id="ARBA00022840"/>
    </source>
</evidence>
<comment type="catalytic activity">
    <reaction evidence="15 18">
        <text>a 2'-deoxyribonucleoside 5'-diphosphate + ATP = a 2'-deoxyribonucleoside 5'-triphosphate + ADP</text>
        <dbReference type="Rhea" id="RHEA:44640"/>
        <dbReference type="ChEBI" id="CHEBI:30616"/>
        <dbReference type="ChEBI" id="CHEBI:61560"/>
        <dbReference type="ChEBI" id="CHEBI:73316"/>
        <dbReference type="ChEBI" id="CHEBI:456216"/>
        <dbReference type="EC" id="2.7.4.6"/>
    </reaction>
</comment>
<evidence type="ECO:0000313" key="20">
    <source>
        <dbReference type="EMBL" id="SFK67951.1"/>
    </source>
</evidence>
<keyword evidence="13 15" id="KW-0460">Magnesium</keyword>
<evidence type="ECO:0000256" key="17">
    <source>
        <dbReference type="RuleBase" id="RU004011"/>
    </source>
</evidence>
<dbReference type="InterPro" id="IPR034907">
    <property type="entry name" value="NDK-like_dom"/>
</dbReference>
<dbReference type="CDD" id="cd04413">
    <property type="entry name" value="NDPk_I"/>
    <property type="match status" value="1"/>
</dbReference>
<evidence type="ECO:0000313" key="21">
    <source>
        <dbReference type="Proteomes" id="UP000198924"/>
    </source>
</evidence>
<keyword evidence="7 15" id="KW-0597">Phosphoprotein</keyword>
<accession>A0A1I4BJ34</accession>
<keyword evidence="21" id="KW-1185">Reference proteome</keyword>
<evidence type="ECO:0000256" key="9">
    <source>
        <dbReference type="ARBA" id="ARBA00022723"/>
    </source>
</evidence>
<feature type="binding site" evidence="15 16">
    <location>
        <position position="93"/>
    </location>
    <ligand>
        <name>ATP</name>
        <dbReference type="ChEBI" id="CHEBI:30616"/>
    </ligand>
</feature>
<protein>
    <recommendedName>
        <fullName evidence="5 15">Nucleoside diphosphate kinase</fullName>
        <shortName evidence="15">NDK</shortName>
        <shortName evidence="15">NDP kinase</shortName>
        <ecNumber evidence="4 15">2.7.4.6</ecNumber>
    </recommendedName>
    <alternativeName>
        <fullName evidence="15">Nucleoside-2-P kinase</fullName>
    </alternativeName>
</protein>
<evidence type="ECO:0000256" key="6">
    <source>
        <dbReference type="ARBA" id="ARBA00022490"/>
    </source>
</evidence>
<dbReference type="GO" id="GO:0005737">
    <property type="term" value="C:cytoplasm"/>
    <property type="evidence" value="ECO:0007669"/>
    <property type="project" value="UniProtKB-SubCell"/>
</dbReference>
<keyword evidence="11 15" id="KW-0418">Kinase</keyword>
<dbReference type="RefSeq" id="WP_091715616.1">
    <property type="nucleotide sequence ID" value="NZ_FOSH01000019.1"/>
</dbReference>
<dbReference type="Gene3D" id="3.30.70.141">
    <property type="entry name" value="Nucleoside diphosphate kinase-like domain"/>
    <property type="match status" value="1"/>
</dbReference>
<dbReference type="SUPFAM" id="SSF54919">
    <property type="entry name" value="Nucleoside diphosphate kinase, NDK"/>
    <property type="match status" value="1"/>
</dbReference>
<evidence type="ECO:0000256" key="5">
    <source>
        <dbReference type="ARBA" id="ARBA00017632"/>
    </source>
</evidence>
<evidence type="ECO:0000256" key="11">
    <source>
        <dbReference type="ARBA" id="ARBA00022777"/>
    </source>
</evidence>
<dbReference type="Proteomes" id="UP000198924">
    <property type="component" value="Unassembled WGS sequence"/>
</dbReference>
<comment type="catalytic activity">
    <reaction evidence="15">
        <text>a ribonucleoside 5'-diphosphate + ATP = a ribonucleoside 5'-triphosphate + ADP</text>
        <dbReference type="Rhea" id="RHEA:18113"/>
        <dbReference type="ChEBI" id="CHEBI:30616"/>
        <dbReference type="ChEBI" id="CHEBI:57930"/>
        <dbReference type="ChEBI" id="CHEBI:61557"/>
        <dbReference type="ChEBI" id="CHEBI:456216"/>
        <dbReference type="EC" id="2.7.4.6"/>
    </reaction>
</comment>
<keyword evidence="6 15" id="KW-0963">Cytoplasm</keyword>
<sequence length="143" mass="15696">MAIERTLSIIKPDAVAKNIIGEIYTRFEKAGLKIVAAKMMHLSQEKAEGFYAEHKERPFFKDLVSFMTSGPVIVQVLEGENAVLTHRDLMGATNPAEAAAGTIRADFAQSIDENAVHGSDSVESAAREVSYFFSDDEVCARTR</sequence>
<feature type="active site" description="Pros-phosphohistidine intermediate" evidence="15 16">
    <location>
        <position position="117"/>
    </location>
</feature>
<feature type="binding site" evidence="15 16">
    <location>
        <position position="114"/>
    </location>
    <ligand>
        <name>ATP</name>
        <dbReference type="ChEBI" id="CHEBI:30616"/>
    </ligand>
</feature>
<evidence type="ECO:0000256" key="3">
    <source>
        <dbReference type="ARBA" id="ARBA00008142"/>
    </source>
</evidence>
<dbReference type="HAMAP" id="MF_00451">
    <property type="entry name" value="NDP_kinase"/>
    <property type="match status" value="1"/>
</dbReference>